<dbReference type="PANTHER" id="PTHR36693">
    <property type="entry name" value="GH02722P"/>
    <property type="match status" value="1"/>
</dbReference>
<reference evidence="1 2" key="1">
    <citation type="submission" date="2020-08" db="EMBL/GenBank/DDBJ databases">
        <authorList>
            <person name="Hejnol A."/>
        </authorList>
    </citation>
    <scope>NUCLEOTIDE SEQUENCE [LARGE SCALE GENOMIC DNA]</scope>
</reference>
<dbReference type="EMBL" id="CAJFCJ010000006">
    <property type="protein sequence ID" value="CAD5116414.1"/>
    <property type="molecule type" value="Genomic_DNA"/>
</dbReference>
<organism evidence="1 2">
    <name type="scientific">Dimorphilus gyrociliatus</name>
    <dbReference type="NCBI Taxonomy" id="2664684"/>
    <lineage>
        <taxon>Eukaryota</taxon>
        <taxon>Metazoa</taxon>
        <taxon>Spiralia</taxon>
        <taxon>Lophotrochozoa</taxon>
        <taxon>Annelida</taxon>
        <taxon>Polychaeta</taxon>
        <taxon>Polychaeta incertae sedis</taxon>
        <taxon>Dinophilidae</taxon>
        <taxon>Dimorphilus</taxon>
    </lineage>
</organism>
<comment type="caution">
    <text evidence="1">The sequence shown here is derived from an EMBL/GenBank/DDBJ whole genome shotgun (WGS) entry which is preliminary data.</text>
</comment>
<evidence type="ECO:0000313" key="2">
    <source>
        <dbReference type="Proteomes" id="UP000549394"/>
    </source>
</evidence>
<dbReference type="OrthoDB" id="121932at2759"/>
<dbReference type="InterPro" id="IPR032072">
    <property type="entry name" value="DUF4807"/>
</dbReference>
<accession>A0A7I8VJF9</accession>
<dbReference type="AlphaFoldDB" id="A0A7I8VJF9"/>
<evidence type="ECO:0000313" key="1">
    <source>
        <dbReference type="EMBL" id="CAD5116414.1"/>
    </source>
</evidence>
<dbReference type="PANTHER" id="PTHR36693:SF1">
    <property type="entry name" value="GH02722P"/>
    <property type="match status" value="1"/>
</dbReference>
<sequence length="211" mass="24555">MTIFTISCVIKSSQYDVIEWKIKKRQLSLHRVAIVYPASLASAIGYSCKRFPRFRQSFVKYIENFAAKEPICAIDITLLEVRTDFNRKWDEIVAITALKRYQLDDAMNWLNTLGGGYSALGDYFSSFARKAGEISLYQLKVALLLGDEVVKCRCYLYMAQSFMQRGLLRRSKLLLRKQYEIAIKLKDDKLLAVCQGLWSRLQYLYECNKQH</sequence>
<keyword evidence="2" id="KW-1185">Reference proteome</keyword>
<protein>
    <submittedName>
        <fullName evidence="1">Uncharacterized protein</fullName>
    </submittedName>
</protein>
<gene>
    <name evidence="1" type="ORF">DGYR_LOCUS5051</name>
</gene>
<proteinExistence type="predicted"/>
<dbReference type="Pfam" id="PF16065">
    <property type="entry name" value="DUF4807"/>
    <property type="match status" value="1"/>
</dbReference>
<name>A0A7I8VJF9_9ANNE</name>
<dbReference type="Proteomes" id="UP000549394">
    <property type="component" value="Unassembled WGS sequence"/>
</dbReference>